<accession>A0A1I8B739</accession>
<dbReference type="AlphaFoldDB" id="A0A1I8B739"/>
<evidence type="ECO:0000313" key="1">
    <source>
        <dbReference type="Proteomes" id="UP000095281"/>
    </source>
</evidence>
<dbReference type="WBParaSite" id="MhA1_Contig1507.frz3.gene10">
    <property type="protein sequence ID" value="MhA1_Contig1507.frz3.gene10"/>
    <property type="gene ID" value="MhA1_Contig1507.frz3.gene10"/>
</dbReference>
<dbReference type="Proteomes" id="UP000095281">
    <property type="component" value="Unplaced"/>
</dbReference>
<organism evidence="1 2">
    <name type="scientific">Meloidogyne hapla</name>
    <name type="common">Root-knot nematode worm</name>
    <dbReference type="NCBI Taxonomy" id="6305"/>
    <lineage>
        <taxon>Eukaryota</taxon>
        <taxon>Metazoa</taxon>
        <taxon>Ecdysozoa</taxon>
        <taxon>Nematoda</taxon>
        <taxon>Chromadorea</taxon>
        <taxon>Rhabditida</taxon>
        <taxon>Tylenchina</taxon>
        <taxon>Tylenchomorpha</taxon>
        <taxon>Tylenchoidea</taxon>
        <taxon>Meloidogynidae</taxon>
        <taxon>Meloidogyninae</taxon>
        <taxon>Meloidogyne</taxon>
    </lineage>
</organism>
<dbReference type="SUPFAM" id="SSF82657">
    <property type="entry name" value="BolA-like"/>
    <property type="match status" value="1"/>
</dbReference>
<evidence type="ECO:0000313" key="2">
    <source>
        <dbReference type="WBParaSite" id="MhA1_Contig1507.frz3.gene10"/>
    </source>
</evidence>
<sequence length="195" mass="22670">MLRVVISKFCCAQFKTLSVRSLSDLHIDVDRDKLTKNFKQVMIKDGIKKKKVIVIDPKFNGLSLVEQHKFVTDLFPDNFNDYFDLETRGTLDDNEIRRVEIKKYLFGDLSNETPQSLLNSAISHFDMGQGILASHVAWLACSLQLTNFLLYYGFEADDHKLKRLVKDFLLTYCNEKTLFYQLSSSWDGINRFFCT</sequence>
<protein>
    <submittedName>
        <fullName evidence="2">Uncharacterized protein</fullName>
    </submittedName>
</protein>
<name>A0A1I8B739_MELHA</name>
<dbReference type="InterPro" id="IPR036065">
    <property type="entry name" value="BolA-like_sf"/>
</dbReference>
<keyword evidence="1" id="KW-1185">Reference proteome</keyword>
<proteinExistence type="predicted"/>
<reference evidence="2" key="1">
    <citation type="submission" date="2016-11" db="UniProtKB">
        <authorList>
            <consortium name="WormBaseParasite"/>
        </authorList>
    </citation>
    <scope>IDENTIFICATION</scope>
</reference>